<keyword evidence="4 12" id="KW-0808">Transferase</keyword>
<evidence type="ECO:0000256" key="6">
    <source>
        <dbReference type="ARBA" id="ARBA00022968"/>
    </source>
</evidence>
<gene>
    <name evidence="12" type="ORF">MEDL_52632</name>
</gene>
<dbReference type="OrthoDB" id="5512589at2759"/>
<evidence type="ECO:0000256" key="11">
    <source>
        <dbReference type="RuleBase" id="RU363063"/>
    </source>
</evidence>
<keyword evidence="6 11" id="KW-0735">Signal-anchor</keyword>
<dbReference type="Pfam" id="PF01762">
    <property type="entry name" value="Galactosyl_T"/>
    <property type="match status" value="1"/>
</dbReference>
<evidence type="ECO:0000256" key="5">
    <source>
        <dbReference type="ARBA" id="ARBA00022692"/>
    </source>
</evidence>
<name>A0A8S3U8U2_MYTED</name>
<evidence type="ECO:0000256" key="3">
    <source>
        <dbReference type="ARBA" id="ARBA00022676"/>
    </source>
</evidence>
<organism evidence="12 13">
    <name type="scientific">Mytilus edulis</name>
    <name type="common">Blue mussel</name>
    <dbReference type="NCBI Taxonomy" id="6550"/>
    <lineage>
        <taxon>Eukaryota</taxon>
        <taxon>Metazoa</taxon>
        <taxon>Spiralia</taxon>
        <taxon>Lophotrochozoa</taxon>
        <taxon>Mollusca</taxon>
        <taxon>Bivalvia</taxon>
        <taxon>Autobranchia</taxon>
        <taxon>Pteriomorphia</taxon>
        <taxon>Mytilida</taxon>
        <taxon>Mytiloidea</taxon>
        <taxon>Mytilidae</taxon>
        <taxon>Mytilinae</taxon>
        <taxon>Mytilus</taxon>
    </lineage>
</organism>
<keyword evidence="9 11" id="KW-0472">Membrane</keyword>
<dbReference type="AlphaFoldDB" id="A0A8S3U8U2"/>
<evidence type="ECO:0000256" key="1">
    <source>
        <dbReference type="ARBA" id="ARBA00004323"/>
    </source>
</evidence>
<keyword evidence="13" id="KW-1185">Reference proteome</keyword>
<evidence type="ECO:0000256" key="2">
    <source>
        <dbReference type="ARBA" id="ARBA00008661"/>
    </source>
</evidence>
<keyword evidence="5 11" id="KW-0812">Transmembrane</keyword>
<feature type="transmembrane region" description="Helical" evidence="11">
    <location>
        <begin position="70"/>
        <end position="90"/>
    </location>
</feature>
<comment type="subcellular location">
    <subcellularLocation>
        <location evidence="1 11">Golgi apparatus membrane</location>
        <topology evidence="1 11">Single-pass type II membrane protein</topology>
    </subcellularLocation>
</comment>
<dbReference type="PANTHER" id="PTHR11214:SF314">
    <property type="entry name" value="HEXOSYLTRANSFERASE"/>
    <property type="match status" value="1"/>
</dbReference>
<accession>A0A8S3U8U2</accession>
<comment type="caution">
    <text evidence="12">The sequence shown here is derived from an EMBL/GenBank/DDBJ whole genome shotgun (WGS) entry which is preliminary data.</text>
</comment>
<dbReference type="GO" id="GO:0016758">
    <property type="term" value="F:hexosyltransferase activity"/>
    <property type="evidence" value="ECO:0007669"/>
    <property type="project" value="InterPro"/>
</dbReference>
<keyword evidence="7 11" id="KW-1133">Transmembrane helix</keyword>
<dbReference type="GO" id="GO:0006493">
    <property type="term" value="P:protein O-linked glycosylation"/>
    <property type="evidence" value="ECO:0007669"/>
    <property type="project" value="TreeGrafter"/>
</dbReference>
<evidence type="ECO:0000256" key="7">
    <source>
        <dbReference type="ARBA" id="ARBA00022989"/>
    </source>
</evidence>
<dbReference type="EC" id="2.4.1.-" evidence="11"/>
<evidence type="ECO:0000256" key="8">
    <source>
        <dbReference type="ARBA" id="ARBA00023034"/>
    </source>
</evidence>
<keyword evidence="10" id="KW-0325">Glycoprotein</keyword>
<protein>
    <recommendedName>
        <fullName evidence="11">Hexosyltransferase</fullName>
        <ecNumber evidence="11">2.4.1.-</ecNumber>
    </recommendedName>
</protein>
<sequence>MVKRFPLGVITQNTLKRERKLMFVGKEPAKRTCNIVLRIKITYITFDEWTCKFIVIFVERMWRIHRKKNNVCITILTCVCLGNLLLYIAFTNLRAEYIKIKHHSDGRIQTKLNVKETEDGEEHERYIVNEPFKCNQRNVELIIVVCSSLDHFKQRKAIRETWGKSAKNESFKLVFLVGTWLQSRFSKINNIFSKEISTYRDIVHGDFIDSYQNLTLKSIYMLHWVKTYCSHANFLLKTDDDMYINIPNLFRALRKQILTKFLMGNLITGAKPVQDKSSKWYTPKNTFPEVYYPPYLSGTSYVISNTVLSELYNATKSSKYFWLEDVFITGVCAKVAGIFQIHRNDMTFNTPEPFGCSLKSLISGHKIKWQTMYSVHQEVIYDNSSVCNKSK</sequence>
<keyword evidence="3 11" id="KW-0328">Glycosyltransferase</keyword>
<proteinExistence type="inferred from homology"/>
<comment type="similarity">
    <text evidence="2 11">Belongs to the glycosyltransferase 31 family.</text>
</comment>
<dbReference type="FunFam" id="3.90.550.50:FF:000001">
    <property type="entry name" value="Hexosyltransferase"/>
    <property type="match status" value="1"/>
</dbReference>
<evidence type="ECO:0000256" key="9">
    <source>
        <dbReference type="ARBA" id="ARBA00023136"/>
    </source>
</evidence>
<evidence type="ECO:0000313" key="13">
    <source>
        <dbReference type="Proteomes" id="UP000683360"/>
    </source>
</evidence>
<dbReference type="EMBL" id="CAJPWZ010002555">
    <property type="protein sequence ID" value="CAG2240296.1"/>
    <property type="molecule type" value="Genomic_DNA"/>
</dbReference>
<dbReference type="Gene3D" id="3.90.550.50">
    <property type="match status" value="1"/>
</dbReference>
<evidence type="ECO:0000256" key="10">
    <source>
        <dbReference type="ARBA" id="ARBA00023180"/>
    </source>
</evidence>
<keyword evidence="8 11" id="KW-0333">Golgi apparatus</keyword>
<evidence type="ECO:0000256" key="4">
    <source>
        <dbReference type="ARBA" id="ARBA00022679"/>
    </source>
</evidence>
<dbReference type="InterPro" id="IPR002659">
    <property type="entry name" value="Glyco_trans_31"/>
</dbReference>
<dbReference type="GO" id="GO:0000139">
    <property type="term" value="C:Golgi membrane"/>
    <property type="evidence" value="ECO:0007669"/>
    <property type="project" value="UniProtKB-SubCell"/>
</dbReference>
<dbReference type="PANTHER" id="PTHR11214">
    <property type="entry name" value="BETA-1,3-N-ACETYLGLUCOSAMINYLTRANSFERASE"/>
    <property type="match status" value="1"/>
</dbReference>
<reference evidence="12" key="1">
    <citation type="submission" date="2021-03" db="EMBL/GenBank/DDBJ databases">
        <authorList>
            <person name="Bekaert M."/>
        </authorList>
    </citation>
    <scope>NUCLEOTIDE SEQUENCE</scope>
</reference>
<dbReference type="Proteomes" id="UP000683360">
    <property type="component" value="Unassembled WGS sequence"/>
</dbReference>
<evidence type="ECO:0000313" key="12">
    <source>
        <dbReference type="EMBL" id="CAG2240296.1"/>
    </source>
</evidence>